<evidence type="ECO:0000313" key="2">
    <source>
        <dbReference type="Proteomes" id="UP000324897"/>
    </source>
</evidence>
<sequence length="93" mass="11143">MVHFFRQWTQGWKEPITLPRAKGWTGGCVLILLQSWTTLMETNRLQSCIITLELQHLSPIEKQRVRPIYYVISSIIEHELRHYIQHFSRQVII</sequence>
<dbReference type="EMBL" id="RWGY01000039">
    <property type="protein sequence ID" value="TVU10855.1"/>
    <property type="molecule type" value="Genomic_DNA"/>
</dbReference>
<feature type="non-terminal residue" evidence="1">
    <location>
        <position position="1"/>
    </location>
</feature>
<dbReference type="Gramene" id="TVU10855">
    <property type="protein sequence ID" value="TVU10855"/>
    <property type="gene ID" value="EJB05_44408"/>
</dbReference>
<reference evidence="1 2" key="1">
    <citation type="journal article" date="2019" name="Sci. Rep.">
        <title>A high-quality genome of Eragrostis curvula grass provides insights into Poaceae evolution and supports new strategies to enhance forage quality.</title>
        <authorList>
            <person name="Carballo J."/>
            <person name="Santos B.A.C.M."/>
            <person name="Zappacosta D."/>
            <person name="Garbus I."/>
            <person name="Selva J.P."/>
            <person name="Gallo C.A."/>
            <person name="Diaz A."/>
            <person name="Albertini E."/>
            <person name="Caccamo M."/>
            <person name="Echenique V."/>
        </authorList>
    </citation>
    <scope>NUCLEOTIDE SEQUENCE [LARGE SCALE GENOMIC DNA]</scope>
    <source>
        <strain evidence="2">cv. Victoria</strain>
        <tissue evidence="1">Leaf</tissue>
    </source>
</reference>
<organism evidence="1 2">
    <name type="scientific">Eragrostis curvula</name>
    <name type="common">weeping love grass</name>
    <dbReference type="NCBI Taxonomy" id="38414"/>
    <lineage>
        <taxon>Eukaryota</taxon>
        <taxon>Viridiplantae</taxon>
        <taxon>Streptophyta</taxon>
        <taxon>Embryophyta</taxon>
        <taxon>Tracheophyta</taxon>
        <taxon>Spermatophyta</taxon>
        <taxon>Magnoliopsida</taxon>
        <taxon>Liliopsida</taxon>
        <taxon>Poales</taxon>
        <taxon>Poaceae</taxon>
        <taxon>PACMAD clade</taxon>
        <taxon>Chloridoideae</taxon>
        <taxon>Eragrostideae</taxon>
        <taxon>Eragrostidinae</taxon>
        <taxon>Eragrostis</taxon>
    </lineage>
</organism>
<name>A0A5J9THR5_9POAL</name>
<dbReference type="Proteomes" id="UP000324897">
    <property type="component" value="Chromosome 3"/>
</dbReference>
<accession>A0A5J9THR5</accession>
<keyword evidence="2" id="KW-1185">Reference proteome</keyword>
<gene>
    <name evidence="1" type="ORF">EJB05_44408</name>
</gene>
<protein>
    <submittedName>
        <fullName evidence="1">Uncharacterized protein</fullName>
    </submittedName>
</protein>
<dbReference type="AlphaFoldDB" id="A0A5J9THR5"/>
<comment type="caution">
    <text evidence="1">The sequence shown here is derived from an EMBL/GenBank/DDBJ whole genome shotgun (WGS) entry which is preliminary data.</text>
</comment>
<proteinExistence type="predicted"/>
<evidence type="ECO:0000313" key="1">
    <source>
        <dbReference type="EMBL" id="TVU10855.1"/>
    </source>
</evidence>